<protein>
    <submittedName>
        <fullName evidence="1">Uncharacterized protein</fullName>
    </submittedName>
</protein>
<sequence length="78" mass="8277">MATAKARKLSEAQLRILRNLDVGQPWDAHISGRSAYGGATATVHSLNKLGYMANWRITDAGRAALHGTQAGTSVKDTA</sequence>
<dbReference type="Proteomes" id="UP000060630">
    <property type="component" value="Unassembled WGS sequence"/>
</dbReference>
<dbReference type="AlphaFoldDB" id="A0A106QBU9"/>
<dbReference type="EMBL" id="LPHD01000049">
    <property type="protein sequence ID" value="KWA84115.1"/>
    <property type="molecule type" value="Genomic_DNA"/>
</dbReference>
<comment type="caution">
    <text evidence="1">The sequence shown here is derived from an EMBL/GenBank/DDBJ whole genome shotgun (WGS) entry which is preliminary data.</text>
</comment>
<proteinExistence type="predicted"/>
<name>A0A106QBU9_9BURK</name>
<dbReference type="RefSeq" id="WP_157657770.1">
    <property type="nucleotide sequence ID" value="NZ_LPHD01000049.1"/>
</dbReference>
<reference evidence="1 2" key="1">
    <citation type="submission" date="2015-11" db="EMBL/GenBank/DDBJ databases">
        <title>Expanding the genomic diversity of Burkholderia species for the development of highly accurate diagnostics.</title>
        <authorList>
            <person name="Sahl J."/>
            <person name="Keim P."/>
            <person name="Wagner D."/>
        </authorList>
    </citation>
    <scope>NUCLEOTIDE SEQUENCE [LARGE SCALE GENOMIC DNA]</scope>
    <source>
        <strain evidence="1 2">MSMB2087WGS</strain>
    </source>
</reference>
<evidence type="ECO:0000313" key="2">
    <source>
        <dbReference type="Proteomes" id="UP000060630"/>
    </source>
</evidence>
<evidence type="ECO:0000313" key="1">
    <source>
        <dbReference type="EMBL" id="KWA84115.1"/>
    </source>
</evidence>
<organism evidence="1 2">
    <name type="scientific">Burkholderia ubonensis</name>
    <dbReference type="NCBI Taxonomy" id="101571"/>
    <lineage>
        <taxon>Bacteria</taxon>
        <taxon>Pseudomonadati</taxon>
        <taxon>Pseudomonadota</taxon>
        <taxon>Betaproteobacteria</taxon>
        <taxon>Burkholderiales</taxon>
        <taxon>Burkholderiaceae</taxon>
        <taxon>Burkholderia</taxon>
        <taxon>Burkholderia cepacia complex</taxon>
    </lineage>
</organism>
<gene>
    <name evidence="1" type="ORF">WL29_22380</name>
</gene>
<accession>A0A106QBU9</accession>